<dbReference type="Proteomes" id="UP000189339">
    <property type="component" value="Unassembled WGS sequence"/>
</dbReference>
<sequence>MHVSLTPELEARVKAKVETGLYNNASEVIREALRFMETHEDWIHEIKLARLREQLQAGLDQLDRGEGVAIRSKGALDALFQDIQG</sequence>
<dbReference type="SUPFAM" id="SSF47598">
    <property type="entry name" value="Ribbon-helix-helix"/>
    <property type="match status" value="1"/>
</dbReference>
<comment type="similarity">
    <text evidence="1">Belongs to the ParD antitoxin family.</text>
</comment>
<evidence type="ECO:0000256" key="2">
    <source>
        <dbReference type="ARBA" id="ARBA00017940"/>
    </source>
</evidence>
<dbReference type="AlphaFoldDB" id="A0A1V2DRI1"/>
<evidence type="ECO:0000313" key="6">
    <source>
        <dbReference type="Proteomes" id="UP000189339"/>
    </source>
</evidence>
<dbReference type="GO" id="GO:0006355">
    <property type="term" value="P:regulation of DNA-templated transcription"/>
    <property type="evidence" value="ECO:0007669"/>
    <property type="project" value="InterPro"/>
</dbReference>
<evidence type="ECO:0000256" key="1">
    <source>
        <dbReference type="ARBA" id="ARBA00008580"/>
    </source>
</evidence>
<evidence type="ECO:0000256" key="4">
    <source>
        <dbReference type="ARBA" id="ARBA00037106"/>
    </source>
</evidence>
<dbReference type="PANTHER" id="PTHR36582">
    <property type="entry name" value="ANTITOXIN PARD"/>
    <property type="match status" value="1"/>
</dbReference>
<comment type="function">
    <text evidence="4">Antitoxin component of a type II toxin-antitoxin (TA) system. Neutralizes the effect of toxin ParE.</text>
</comment>
<dbReference type="InterPro" id="IPR010985">
    <property type="entry name" value="Ribbon_hlx_hlx"/>
</dbReference>
<dbReference type="STRING" id="135739.BTO32_11370"/>
<keyword evidence="3" id="KW-1277">Toxin-antitoxin system</keyword>
<proteinExistence type="inferred from homology"/>
<dbReference type="Gene3D" id="6.10.10.120">
    <property type="entry name" value="Antitoxin ParD1-like"/>
    <property type="match status" value="1"/>
</dbReference>
<gene>
    <name evidence="5" type="ORF">BTO32_11370</name>
</gene>
<dbReference type="NCBIfam" id="TIGR02606">
    <property type="entry name" value="antidote_CC2985"/>
    <property type="match status" value="1"/>
</dbReference>
<accession>A0A1V2DRI1</accession>
<name>A0A1V2DRI1_9GAMM</name>
<evidence type="ECO:0000313" key="5">
    <source>
        <dbReference type="EMBL" id="ONF43278.1"/>
    </source>
</evidence>
<dbReference type="RefSeq" id="WP_027853047.1">
    <property type="nucleotide sequence ID" value="NZ_MSCW01000007.1"/>
</dbReference>
<dbReference type="OrthoDB" id="9815501at2"/>
<protein>
    <recommendedName>
        <fullName evidence="2">Antitoxin ParD</fullName>
    </recommendedName>
</protein>
<dbReference type="InterPro" id="IPR022789">
    <property type="entry name" value="ParD"/>
</dbReference>
<keyword evidence="6" id="KW-1185">Reference proteome</keyword>
<dbReference type="EMBL" id="MSCW01000007">
    <property type="protein sequence ID" value="ONF43278.1"/>
    <property type="molecule type" value="Genomic_DNA"/>
</dbReference>
<evidence type="ECO:0000256" key="3">
    <source>
        <dbReference type="ARBA" id="ARBA00022649"/>
    </source>
</evidence>
<dbReference type="CDD" id="cd22231">
    <property type="entry name" value="RHH_NikR_HicB-like"/>
    <property type="match status" value="1"/>
</dbReference>
<dbReference type="Pfam" id="PF03693">
    <property type="entry name" value="ParD_antitoxin"/>
    <property type="match status" value="1"/>
</dbReference>
<organism evidence="5 6">
    <name type="scientific">Marinobacter lutaoensis</name>
    <dbReference type="NCBI Taxonomy" id="135739"/>
    <lineage>
        <taxon>Bacteria</taxon>
        <taxon>Pseudomonadati</taxon>
        <taxon>Pseudomonadota</taxon>
        <taxon>Gammaproteobacteria</taxon>
        <taxon>Pseudomonadales</taxon>
        <taxon>Marinobacteraceae</taxon>
        <taxon>Marinobacter</taxon>
    </lineage>
</organism>
<comment type="caution">
    <text evidence="5">The sequence shown here is derived from an EMBL/GenBank/DDBJ whole genome shotgun (WGS) entry which is preliminary data.</text>
</comment>
<reference evidence="5 6" key="1">
    <citation type="submission" date="2016-12" db="EMBL/GenBank/DDBJ databases">
        <title>Marinobacter lutaoensis whole genome sequencing.</title>
        <authorList>
            <person name="Verma A."/>
            <person name="Krishnamurthi S."/>
        </authorList>
    </citation>
    <scope>NUCLEOTIDE SEQUENCE [LARGE SCALE GENOMIC DNA]</scope>
    <source>
        <strain evidence="5 6">T5054</strain>
    </source>
</reference>
<dbReference type="InterPro" id="IPR038296">
    <property type="entry name" value="ParD_sf"/>
</dbReference>
<dbReference type="PANTHER" id="PTHR36582:SF2">
    <property type="entry name" value="ANTITOXIN PARD"/>
    <property type="match status" value="1"/>
</dbReference>